<dbReference type="Proteomes" id="UP001595793">
    <property type="component" value="Unassembled WGS sequence"/>
</dbReference>
<feature type="domain" description="Zinc-ribbon" evidence="1">
    <location>
        <begin position="4"/>
        <end position="87"/>
    </location>
</feature>
<name>A0ABV8H788_9FLAO</name>
<dbReference type="InterPro" id="IPR031321">
    <property type="entry name" value="UCP012641"/>
</dbReference>
<comment type="caution">
    <text evidence="2">The sequence shown here is derived from an EMBL/GenBank/DDBJ whole genome shotgun (WGS) entry which is preliminary data.</text>
</comment>
<dbReference type="PIRSF" id="PIRSF012641">
    <property type="entry name" value="UCP012641"/>
    <property type="match status" value="1"/>
</dbReference>
<gene>
    <name evidence="2" type="ORF">ACFOS1_10455</name>
</gene>
<reference evidence="3" key="1">
    <citation type="journal article" date="2019" name="Int. J. Syst. Evol. Microbiol.">
        <title>The Global Catalogue of Microorganisms (GCM) 10K type strain sequencing project: providing services to taxonomists for standard genome sequencing and annotation.</title>
        <authorList>
            <consortium name="The Broad Institute Genomics Platform"/>
            <consortium name="The Broad Institute Genome Sequencing Center for Infectious Disease"/>
            <person name="Wu L."/>
            <person name="Ma J."/>
        </authorList>
    </citation>
    <scope>NUCLEOTIDE SEQUENCE [LARGE SCALE GENOMIC DNA]</scope>
    <source>
        <strain evidence="3">CECT 9128</strain>
    </source>
</reference>
<dbReference type="Pfam" id="PF15887">
    <property type="entry name" value="Peptidase_Mx"/>
    <property type="match status" value="1"/>
</dbReference>
<evidence type="ECO:0000259" key="1">
    <source>
        <dbReference type="Pfam" id="PF10005"/>
    </source>
</evidence>
<dbReference type="EMBL" id="JBHSAS010000006">
    <property type="protein sequence ID" value="MFC4027825.1"/>
    <property type="molecule type" value="Genomic_DNA"/>
</dbReference>
<dbReference type="Gene3D" id="3.40.390.70">
    <property type="match status" value="1"/>
</dbReference>
<organism evidence="2 3">
    <name type="scientific">Zunongwangia endophytica</name>
    <dbReference type="NCBI Taxonomy" id="1808945"/>
    <lineage>
        <taxon>Bacteria</taxon>
        <taxon>Pseudomonadati</taxon>
        <taxon>Bacteroidota</taxon>
        <taxon>Flavobacteriia</taxon>
        <taxon>Flavobacteriales</taxon>
        <taxon>Flavobacteriaceae</taxon>
        <taxon>Zunongwangia</taxon>
    </lineage>
</organism>
<evidence type="ECO:0000313" key="2">
    <source>
        <dbReference type="EMBL" id="MFC4027825.1"/>
    </source>
</evidence>
<dbReference type="Pfam" id="PF10005">
    <property type="entry name" value="Zn_ribbon_DZR_6"/>
    <property type="match status" value="1"/>
</dbReference>
<dbReference type="RefSeq" id="WP_290233191.1">
    <property type="nucleotide sequence ID" value="NZ_JAUFPZ010000002.1"/>
</dbReference>
<evidence type="ECO:0000313" key="3">
    <source>
        <dbReference type="Proteomes" id="UP001595793"/>
    </source>
</evidence>
<keyword evidence="3" id="KW-1185">Reference proteome</keyword>
<dbReference type="InterPro" id="IPR011201">
    <property type="entry name" value="Zinc-ribbon_6_bact"/>
</dbReference>
<proteinExistence type="predicted"/>
<accession>A0ABV8H788</accession>
<protein>
    <submittedName>
        <fullName evidence="2">Zinc-binding metallopeptidase</fullName>
    </submittedName>
</protein>
<sequence>MKTFSCSACDNLVFFENETCEFCGNKLGYWSAEEVMLSVEEEFRFNSKKLQYCRNHKFEACNWLIDDSAEDSLCESCQLNDVIPNLDNPKRLLEWQKVEFAKHRLIYSLKRLGLPFSFNLENGEKLQLQFKFLAPDIEAKNGRKLLTGHLSGLITLNVDEADDAKREAMRMQMGEKMRTLLGHFRHEIGHFYWEAIVLNDAKILNEFREIFGDDQKDYGEALNKYYENGPKTNWKQFHITKYASAHAWEDWAETWAHYFHIMDTLETAYYYGLEIQHPVVSSTPEMSIRLDPYSQKDFDKIIDYYISLTLALNSLNRGMGLSDIYPFILSKIVIKKLKFIHNLIRNFKA</sequence>